<dbReference type="PANTHER" id="PTHR46401:SF2">
    <property type="entry name" value="GLYCOSYLTRANSFERASE WBBK-RELATED"/>
    <property type="match status" value="1"/>
</dbReference>
<dbReference type="Pfam" id="PF13439">
    <property type="entry name" value="Glyco_transf_4"/>
    <property type="match status" value="1"/>
</dbReference>
<feature type="compositionally biased region" description="Basic and acidic residues" evidence="3">
    <location>
        <begin position="68"/>
        <end position="80"/>
    </location>
</feature>
<gene>
    <name evidence="6" type="ORF">HD595_007377</name>
</gene>
<keyword evidence="7" id="KW-1185">Reference proteome</keyword>
<keyword evidence="2" id="KW-0808">Transferase</keyword>
<dbReference type="InterPro" id="IPR001296">
    <property type="entry name" value="Glyco_trans_1"/>
</dbReference>
<name>A0ABT1KB76_9ACTN</name>
<feature type="region of interest" description="Disordered" evidence="3">
    <location>
        <begin position="63"/>
        <end position="83"/>
    </location>
</feature>
<evidence type="ECO:0000256" key="1">
    <source>
        <dbReference type="ARBA" id="ARBA00022676"/>
    </source>
</evidence>
<comment type="caution">
    <text evidence="6">The sequence shown here is derived from an EMBL/GenBank/DDBJ whole genome shotgun (WGS) entry which is preliminary data.</text>
</comment>
<dbReference type="Pfam" id="PF00534">
    <property type="entry name" value="Glycos_transf_1"/>
    <property type="match status" value="1"/>
</dbReference>
<protein>
    <submittedName>
        <fullName evidence="6">Glycosyltransferase involved in cell wall biosynthesis</fullName>
    </submittedName>
</protein>
<dbReference type="SUPFAM" id="SSF53756">
    <property type="entry name" value="UDP-Glycosyltransferase/glycogen phosphorylase"/>
    <property type="match status" value="1"/>
</dbReference>
<evidence type="ECO:0000256" key="2">
    <source>
        <dbReference type="ARBA" id="ARBA00022679"/>
    </source>
</evidence>
<dbReference type="Gene3D" id="3.40.50.2000">
    <property type="entry name" value="Glycogen Phosphorylase B"/>
    <property type="match status" value="2"/>
</dbReference>
<dbReference type="Proteomes" id="UP001320766">
    <property type="component" value="Unassembled WGS sequence"/>
</dbReference>
<evidence type="ECO:0000259" key="4">
    <source>
        <dbReference type="Pfam" id="PF00534"/>
    </source>
</evidence>
<reference evidence="6 7" key="1">
    <citation type="submission" date="2022-06" db="EMBL/GenBank/DDBJ databases">
        <title>Sequencing the genomes of 1000 actinobacteria strains.</title>
        <authorList>
            <person name="Klenk H.-P."/>
        </authorList>
    </citation>
    <scope>NUCLEOTIDE SEQUENCE [LARGE SCALE GENOMIC DNA]</scope>
    <source>
        <strain evidence="6 7">DSM 44170</strain>
    </source>
</reference>
<dbReference type="PANTHER" id="PTHR46401">
    <property type="entry name" value="GLYCOSYLTRANSFERASE WBBK-RELATED"/>
    <property type="match status" value="1"/>
</dbReference>
<feature type="region of interest" description="Disordered" evidence="3">
    <location>
        <begin position="381"/>
        <end position="410"/>
    </location>
</feature>
<feature type="domain" description="Glycosyl transferase family 1" evidence="4">
    <location>
        <begin position="190"/>
        <end position="359"/>
    </location>
</feature>
<evidence type="ECO:0000313" key="7">
    <source>
        <dbReference type="Proteomes" id="UP001320766"/>
    </source>
</evidence>
<sequence>MAGTWAHVLPPGEVYSPASGGSLGTVAAELTREHARHGGATVIVAGRGAEHVASGVRLLTYDTPGETLGERERREDDEAAARGGPRAHYARFVRPALEALPPGFGGPIVLHNAVAAVPELRRLRPRARVCLYLHADMFRSFPAAERARVVAEADLVVCVSRFVAERFLDGTGLPLSAVAVVLNGHDPARFRPASRPPGEVPVVLFTGRLAPEKGPMALINACVELARAGTRFRLRVVGNAELHASSAPDRFERQVKHRASLLGDLVEFSPFVDRAAIGEVYREADVLCVPSLCEDASPLVLTEGLASGLACLASARGGVPEVGRDAVRYFDYRRPGDLARQLGRLLREPDLRAGLGRRGLRRARDLTWESRYRLLWPRLTGSPAGPGDSSSGDAEPSGLGELPGDGEALR</sequence>
<dbReference type="EMBL" id="JAMZEC010000001">
    <property type="protein sequence ID" value="MCP2351255.1"/>
    <property type="molecule type" value="Genomic_DNA"/>
</dbReference>
<dbReference type="InterPro" id="IPR028098">
    <property type="entry name" value="Glyco_trans_4-like_N"/>
</dbReference>
<organism evidence="6 7">
    <name type="scientific">Nonomuraea roseoviolacea subsp. carminata</name>
    <dbReference type="NCBI Taxonomy" id="160689"/>
    <lineage>
        <taxon>Bacteria</taxon>
        <taxon>Bacillati</taxon>
        <taxon>Actinomycetota</taxon>
        <taxon>Actinomycetes</taxon>
        <taxon>Streptosporangiales</taxon>
        <taxon>Streptosporangiaceae</taxon>
        <taxon>Nonomuraea</taxon>
    </lineage>
</organism>
<accession>A0ABT1KB76</accession>
<evidence type="ECO:0000313" key="6">
    <source>
        <dbReference type="EMBL" id="MCP2351255.1"/>
    </source>
</evidence>
<feature type="compositionally biased region" description="Low complexity" evidence="3">
    <location>
        <begin position="381"/>
        <end position="398"/>
    </location>
</feature>
<dbReference type="CDD" id="cd03801">
    <property type="entry name" value="GT4_PimA-like"/>
    <property type="match status" value="1"/>
</dbReference>
<keyword evidence="1" id="KW-0328">Glycosyltransferase</keyword>
<proteinExistence type="predicted"/>
<evidence type="ECO:0000259" key="5">
    <source>
        <dbReference type="Pfam" id="PF13439"/>
    </source>
</evidence>
<feature type="domain" description="Glycosyltransferase subfamily 4-like N-terminal" evidence="5">
    <location>
        <begin position="24"/>
        <end position="189"/>
    </location>
</feature>
<evidence type="ECO:0000256" key="3">
    <source>
        <dbReference type="SAM" id="MobiDB-lite"/>
    </source>
</evidence>
<dbReference type="RefSeq" id="WP_253777409.1">
    <property type="nucleotide sequence ID" value="NZ_BAAAVE010000002.1"/>
</dbReference>